<evidence type="ECO:0000313" key="9">
    <source>
        <dbReference type="Proteomes" id="UP000623678"/>
    </source>
</evidence>
<evidence type="ECO:0000256" key="6">
    <source>
        <dbReference type="SAM" id="Phobius"/>
    </source>
</evidence>
<proteinExistence type="predicted"/>
<sequence length="486" mass="52708">MSKTMRNIICYGLLIILSIAAIVAGPEVGSPIEAYGFWSAIPVLFIFTFIIITTRTIEGFLWATVLACVIKYKGLFFQGTMDEIQLTFQDPDSIWLFLIFALAGVLFMILNKSGAGTFFARAMAKFAKSAKVSLLFTWILPTPLCIDDYMSMLTVGACMSPVNDEFKVPREMTAYVVRSAGAPPACFLPIGAWAIFVASLLEANGMAETGAGVATYLTKVMPFLFFPMAGMLVSLLVILGVIPKFGRMKKAFERVEAGGPVSPVVEGEEVGVEEATEPRPGVNLIHFLVPIVLIFLFAFFVFDLEMLYSMTAGISVTLIFYVATKVFSIMDAISAVYEGFNYMCEMLVMLIFGFSLCRLVSELGFTEYVVGLAESVVTPALFPVIIFLVFAISEFFVSFNYTLYMIAMPIVIALAEALGANPYVGIAALVSAGVWGYLACFSADGGILVSGACSLSLYEENMAQIPYMVIALVLAALGYLVAGLVM</sequence>
<evidence type="ECO:0000259" key="7">
    <source>
        <dbReference type="Pfam" id="PF03553"/>
    </source>
</evidence>
<feature type="transmembrane region" description="Helical" evidence="6">
    <location>
        <begin position="180"/>
        <end position="201"/>
    </location>
</feature>
<dbReference type="PANTHER" id="PTHR43478:SF1">
    <property type="entry name" value="NA+_H+ ANTIPORTER NHAC-LIKE C-TERMINAL DOMAIN-CONTAINING PROTEIN"/>
    <property type="match status" value="1"/>
</dbReference>
<comment type="subcellular location">
    <subcellularLocation>
        <location evidence="1">Cell membrane</location>
        <topology evidence="1">Multi-pass membrane protein</topology>
    </subcellularLocation>
</comment>
<dbReference type="RefSeq" id="WP_262396320.1">
    <property type="nucleotide sequence ID" value="NZ_JACRTD010000027.1"/>
</dbReference>
<accession>A0A926EPW3</accession>
<dbReference type="PANTHER" id="PTHR43478">
    <property type="entry name" value="NA+/H+ ANTIPORTER-RELATED"/>
    <property type="match status" value="1"/>
</dbReference>
<evidence type="ECO:0000256" key="1">
    <source>
        <dbReference type="ARBA" id="ARBA00004651"/>
    </source>
</evidence>
<dbReference type="GO" id="GO:0005886">
    <property type="term" value="C:plasma membrane"/>
    <property type="evidence" value="ECO:0007669"/>
    <property type="project" value="UniProtKB-SubCell"/>
</dbReference>
<keyword evidence="2" id="KW-1003">Cell membrane</keyword>
<protein>
    <recommendedName>
        <fullName evidence="7">Na+/H+ antiporter NhaC-like C-terminal domain-containing protein</fullName>
    </recommendedName>
</protein>
<evidence type="ECO:0000256" key="2">
    <source>
        <dbReference type="ARBA" id="ARBA00022475"/>
    </source>
</evidence>
<evidence type="ECO:0000256" key="4">
    <source>
        <dbReference type="ARBA" id="ARBA00022989"/>
    </source>
</evidence>
<feature type="transmembrane region" description="Helical" evidence="6">
    <location>
        <begin position="308"/>
        <end position="328"/>
    </location>
</feature>
<dbReference type="InterPro" id="IPR018461">
    <property type="entry name" value="Na/H_Antiport_NhaC-like_C"/>
</dbReference>
<evidence type="ECO:0000313" key="8">
    <source>
        <dbReference type="EMBL" id="MBC8586616.1"/>
    </source>
</evidence>
<feature type="transmembrane region" description="Helical" evidence="6">
    <location>
        <begin position="34"/>
        <end position="53"/>
    </location>
</feature>
<evidence type="ECO:0000256" key="5">
    <source>
        <dbReference type="ARBA" id="ARBA00023136"/>
    </source>
</evidence>
<reference evidence="8" key="1">
    <citation type="submission" date="2020-08" db="EMBL/GenBank/DDBJ databases">
        <title>Genome public.</title>
        <authorList>
            <person name="Liu C."/>
            <person name="Sun Q."/>
        </authorList>
    </citation>
    <scope>NUCLEOTIDE SEQUENCE</scope>
    <source>
        <strain evidence="8">NSJ-64</strain>
    </source>
</reference>
<feature type="transmembrane region" description="Helical" evidence="6">
    <location>
        <begin position="221"/>
        <end position="242"/>
    </location>
</feature>
<evidence type="ECO:0000256" key="3">
    <source>
        <dbReference type="ARBA" id="ARBA00022692"/>
    </source>
</evidence>
<dbReference type="EMBL" id="JACRTD010000027">
    <property type="protein sequence ID" value="MBC8586616.1"/>
    <property type="molecule type" value="Genomic_DNA"/>
</dbReference>
<feature type="transmembrane region" description="Helical" evidence="6">
    <location>
        <begin position="60"/>
        <end position="81"/>
    </location>
</feature>
<feature type="transmembrane region" description="Helical" evidence="6">
    <location>
        <begin position="284"/>
        <end position="302"/>
    </location>
</feature>
<feature type="domain" description="Na+/H+ antiporter NhaC-like C-terminal" evidence="7">
    <location>
        <begin position="195"/>
        <end position="484"/>
    </location>
</feature>
<keyword evidence="9" id="KW-1185">Reference proteome</keyword>
<name>A0A926EPW3_9FIRM</name>
<feature type="transmembrane region" description="Helical" evidence="6">
    <location>
        <begin position="340"/>
        <end position="361"/>
    </location>
</feature>
<comment type="caution">
    <text evidence="8">The sequence shown here is derived from an EMBL/GenBank/DDBJ whole genome shotgun (WGS) entry which is preliminary data.</text>
</comment>
<keyword evidence="3 6" id="KW-0812">Transmembrane</keyword>
<feature type="transmembrane region" description="Helical" evidence="6">
    <location>
        <begin position="93"/>
        <end position="111"/>
    </location>
</feature>
<dbReference type="AlphaFoldDB" id="A0A926EPW3"/>
<dbReference type="Pfam" id="PF03553">
    <property type="entry name" value="Na_H_antiporter"/>
    <property type="match status" value="1"/>
</dbReference>
<dbReference type="Proteomes" id="UP000623678">
    <property type="component" value="Unassembled WGS sequence"/>
</dbReference>
<gene>
    <name evidence="8" type="ORF">H8705_13635</name>
</gene>
<keyword evidence="4 6" id="KW-1133">Transmembrane helix</keyword>
<organism evidence="8 9">
    <name type="scientific">Youxingia wuxianensis</name>
    <dbReference type="NCBI Taxonomy" id="2763678"/>
    <lineage>
        <taxon>Bacteria</taxon>
        <taxon>Bacillati</taxon>
        <taxon>Bacillota</taxon>
        <taxon>Clostridia</taxon>
        <taxon>Eubacteriales</taxon>
        <taxon>Oscillospiraceae</taxon>
        <taxon>Youxingia</taxon>
    </lineage>
</organism>
<feature type="transmembrane region" description="Helical" evidence="6">
    <location>
        <begin position="410"/>
        <end position="430"/>
    </location>
</feature>
<feature type="transmembrane region" description="Helical" evidence="6">
    <location>
        <begin position="465"/>
        <end position="485"/>
    </location>
</feature>
<feature type="transmembrane region" description="Helical" evidence="6">
    <location>
        <begin position="381"/>
        <end position="403"/>
    </location>
</feature>
<keyword evidence="5 6" id="KW-0472">Membrane</keyword>